<gene>
    <name evidence="7" type="ORF">GCM10009737_16190</name>
</gene>
<dbReference type="Pfam" id="PF07992">
    <property type="entry name" value="Pyr_redox_2"/>
    <property type="match status" value="1"/>
</dbReference>
<proteinExistence type="predicted"/>
<dbReference type="PANTHER" id="PTHR43557:SF2">
    <property type="entry name" value="RIESKE DOMAIN-CONTAINING PROTEIN-RELATED"/>
    <property type="match status" value="1"/>
</dbReference>
<keyword evidence="3" id="KW-0274">FAD</keyword>
<reference evidence="7 8" key="1">
    <citation type="journal article" date="2019" name="Int. J. Syst. Evol. Microbiol.">
        <title>The Global Catalogue of Microorganisms (GCM) 10K type strain sequencing project: providing services to taxonomists for standard genome sequencing and annotation.</title>
        <authorList>
            <consortium name="The Broad Institute Genomics Platform"/>
            <consortium name="The Broad Institute Genome Sequencing Center for Infectious Disease"/>
            <person name="Wu L."/>
            <person name="Ma J."/>
        </authorList>
    </citation>
    <scope>NUCLEOTIDE SEQUENCE [LARGE SCALE GENOMIC DNA]</scope>
    <source>
        <strain evidence="7 8">JCM 14046</strain>
    </source>
</reference>
<dbReference type="SUPFAM" id="SSF51905">
    <property type="entry name" value="FAD/NAD(P)-binding domain"/>
    <property type="match status" value="2"/>
</dbReference>
<comment type="caution">
    <text evidence="7">The sequence shown here is derived from an EMBL/GenBank/DDBJ whole genome shotgun (WGS) entry which is preliminary data.</text>
</comment>
<dbReference type="SUPFAM" id="SSF55424">
    <property type="entry name" value="FAD/NAD-linked reductases, dimerisation (C-terminal) domain"/>
    <property type="match status" value="1"/>
</dbReference>
<dbReference type="PANTHER" id="PTHR43557">
    <property type="entry name" value="APOPTOSIS-INDUCING FACTOR 1"/>
    <property type="match status" value="1"/>
</dbReference>
<dbReference type="InterPro" id="IPR050446">
    <property type="entry name" value="FAD-oxidoreductase/Apoptosis"/>
</dbReference>
<evidence type="ECO:0000256" key="1">
    <source>
        <dbReference type="ARBA" id="ARBA00001974"/>
    </source>
</evidence>
<name>A0ABN2P8V4_9ACTN</name>
<keyword evidence="4" id="KW-0560">Oxidoreductase</keyword>
<dbReference type="Proteomes" id="UP001501612">
    <property type="component" value="Unassembled WGS sequence"/>
</dbReference>
<dbReference type="InterPro" id="IPR016156">
    <property type="entry name" value="FAD/NAD-linked_Rdtase_dimer_sf"/>
</dbReference>
<dbReference type="InterPro" id="IPR028202">
    <property type="entry name" value="Reductase_C"/>
</dbReference>
<dbReference type="InterPro" id="IPR036188">
    <property type="entry name" value="FAD/NAD-bd_sf"/>
</dbReference>
<accession>A0ABN2P8V4</accession>
<dbReference type="PRINTS" id="PR00469">
    <property type="entry name" value="PNDRDTASEII"/>
</dbReference>
<sequence>MVVVGASLAGHATARSLRDAGYDGALTVVGDEPHRPYDRPPLSKGFLDGSLSAEDLALEDAEEDLGATWLVGQRATSLERTSAGPAVTLDDGTVLLADAVVLATGARARRLPTAIGGDLAGVHSLRTLDDALALRADLVPGARLVLVGAGFVGAEIAATAHHLGLDVTLVEATRTPLAGPLGAEVGAAVAGLHARHGVPLHAGVPVSALLGAERVEGVLLDDGTHLPADVVVVGVGSAPATGWLHGSGLDLDAVGAVRADRAGATAVPGVWAVGDCAAWWDDALGDHHRTEHWNDALHRPRAVAAAILGTAAPAAPAPYFWSDQYGVRLQFAGRRHGDEVLTVEAGTLEGGDALVVWWRHGTPVAVLGMGQPKLFNRWKRGLGAAAVAA</sequence>
<dbReference type="Gene3D" id="3.50.50.60">
    <property type="entry name" value="FAD/NAD(P)-binding domain"/>
    <property type="match status" value="2"/>
</dbReference>
<evidence type="ECO:0000313" key="8">
    <source>
        <dbReference type="Proteomes" id="UP001501612"/>
    </source>
</evidence>
<evidence type="ECO:0000256" key="2">
    <source>
        <dbReference type="ARBA" id="ARBA00022630"/>
    </source>
</evidence>
<dbReference type="InterPro" id="IPR023753">
    <property type="entry name" value="FAD/NAD-binding_dom"/>
</dbReference>
<evidence type="ECO:0000259" key="6">
    <source>
        <dbReference type="Pfam" id="PF14759"/>
    </source>
</evidence>
<evidence type="ECO:0000259" key="5">
    <source>
        <dbReference type="Pfam" id="PF07992"/>
    </source>
</evidence>
<dbReference type="EMBL" id="BAAAMY010000004">
    <property type="protein sequence ID" value="GAA1915529.1"/>
    <property type="molecule type" value="Genomic_DNA"/>
</dbReference>
<comment type="cofactor">
    <cofactor evidence="1">
        <name>FAD</name>
        <dbReference type="ChEBI" id="CHEBI:57692"/>
    </cofactor>
</comment>
<keyword evidence="8" id="KW-1185">Reference proteome</keyword>
<evidence type="ECO:0000256" key="4">
    <source>
        <dbReference type="ARBA" id="ARBA00023002"/>
    </source>
</evidence>
<dbReference type="Gene3D" id="3.30.390.30">
    <property type="match status" value="1"/>
</dbReference>
<organism evidence="7 8">
    <name type="scientific">Nocardioides lentus</name>
    <dbReference type="NCBI Taxonomy" id="338077"/>
    <lineage>
        <taxon>Bacteria</taxon>
        <taxon>Bacillati</taxon>
        <taxon>Actinomycetota</taxon>
        <taxon>Actinomycetes</taxon>
        <taxon>Propionibacteriales</taxon>
        <taxon>Nocardioidaceae</taxon>
        <taxon>Nocardioides</taxon>
    </lineage>
</organism>
<feature type="domain" description="FAD/NAD(P)-binding" evidence="5">
    <location>
        <begin position="2"/>
        <end position="296"/>
    </location>
</feature>
<evidence type="ECO:0000313" key="7">
    <source>
        <dbReference type="EMBL" id="GAA1915529.1"/>
    </source>
</evidence>
<feature type="domain" description="Reductase C-terminal" evidence="6">
    <location>
        <begin position="319"/>
        <end position="384"/>
    </location>
</feature>
<dbReference type="Pfam" id="PF14759">
    <property type="entry name" value="Reductase_C"/>
    <property type="match status" value="1"/>
</dbReference>
<evidence type="ECO:0000256" key="3">
    <source>
        <dbReference type="ARBA" id="ARBA00022827"/>
    </source>
</evidence>
<protein>
    <submittedName>
        <fullName evidence="7">FAD-dependent oxidoreductase</fullName>
    </submittedName>
</protein>
<dbReference type="PRINTS" id="PR00368">
    <property type="entry name" value="FADPNR"/>
</dbReference>
<keyword evidence="2" id="KW-0285">Flavoprotein</keyword>